<dbReference type="InterPro" id="IPR028082">
    <property type="entry name" value="Peripla_BP_I"/>
</dbReference>
<comment type="caution">
    <text evidence="5">The sequence shown here is derived from an EMBL/GenBank/DDBJ whole genome shotgun (WGS) entry which is preliminary data.</text>
</comment>
<evidence type="ECO:0000259" key="4">
    <source>
        <dbReference type="PROSITE" id="PS50932"/>
    </source>
</evidence>
<dbReference type="Gene3D" id="3.40.50.2300">
    <property type="match status" value="2"/>
</dbReference>
<accession>A0ABT6F4F0</accession>
<dbReference type="Pfam" id="PF13377">
    <property type="entry name" value="Peripla_BP_3"/>
    <property type="match status" value="1"/>
</dbReference>
<dbReference type="PROSITE" id="PS50932">
    <property type="entry name" value="HTH_LACI_2"/>
    <property type="match status" value="1"/>
</dbReference>
<dbReference type="Pfam" id="PF00356">
    <property type="entry name" value="LacI"/>
    <property type="match status" value="1"/>
</dbReference>
<sequence length="350" mass="36752">MPRRGTATAMAAGGRRATIRDVADRVGVSLITVSRALRRPEVVSGPVRERVREAVEALGYITNRAASGLASGTSRVVPVIVPSLARPAYAAFLDGVQAELAGQGFQVLLGTTEHRVDVEDQLVGALLGWAPAGLILSGVDHSAGTRRRLRGAGIAVVEAMDLADEPLDLNVGFSHRGTGEAAAAHLADGGRRRVAYAGTQTEMDQESVKRIAGFRAALRERGLPDHYILRGDEPSSLAAGGTLLDDLLGRFPDVDAVFFGDDVLAAGAILECRRRGLAVPGRLAVMGADDHEVASASTPAITTIAAPRREIGAVAARMLLDSIRGGPPEVRRVDVGFRIVERESTKGGRT</sequence>
<evidence type="ECO:0000313" key="6">
    <source>
        <dbReference type="Proteomes" id="UP001216907"/>
    </source>
</evidence>
<dbReference type="GO" id="GO:0003677">
    <property type="term" value="F:DNA binding"/>
    <property type="evidence" value="ECO:0007669"/>
    <property type="project" value="UniProtKB-KW"/>
</dbReference>
<evidence type="ECO:0000313" key="5">
    <source>
        <dbReference type="EMBL" id="MDG3002446.1"/>
    </source>
</evidence>
<gene>
    <name evidence="5" type="ORF">PZE19_01490</name>
</gene>
<organism evidence="5 6">
    <name type="scientific">Paludisphaera mucosa</name>
    <dbReference type="NCBI Taxonomy" id="3030827"/>
    <lineage>
        <taxon>Bacteria</taxon>
        <taxon>Pseudomonadati</taxon>
        <taxon>Planctomycetota</taxon>
        <taxon>Planctomycetia</taxon>
        <taxon>Isosphaerales</taxon>
        <taxon>Isosphaeraceae</taxon>
        <taxon>Paludisphaera</taxon>
    </lineage>
</organism>
<proteinExistence type="predicted"/>
<keyword evidence="3" id="KW-0804">Transcription</keyword>
<evidence type="ECO:0000256" key="1">
    <source>
        <dbReference type="ARBA" id="ARBA00023015"/>
    </source>
</evidence>
<dbReference type="EMBL" id="JARRAG010000001">
    <property type="protein sequence ID" value="MDG3002446.1"/>
    <property type="molecule type" value="Genomic_DNA"/>
</dbReference>
<dbReference type="InterPro" id="IPR010982">
    <property type="entry name" value="Lambda_DNA-bd_dom_sf"/>
</dbReference>
<name>A0ABT6F4F0_9BACT</name>
<dbReference type="PANTHER" id="PTHR30146:SF33">
    <property type="entry name" value="TRANSCRIPTIONAL REGULATOR"/>
    <property type="match status" value="1"/>
</dbReference>
<keyword evidence="6" id="KW-1185">Reference proteome</keyword>
<dbReference type="InterPro" id="IPR046335">
    <property type="entry name" value="LacI/GalR-like_sensor"/>
</dbReference>
<dbReference type="SMART" id="SM00354">
    <property type="entry name" value="HTH_LACI"/>
    <property type="match status" value="1"/>
</dbReference>
<dbReference type="CDD" id="cd01392">
    <property type="entry name" value="HTH_LacI"/>
    <property type="match status" value="1"/>
</dbReference>
<protein>
    <submittedName>
        <fullName evidence="5">LacI family DNA-binding transcriptional regulator</fullName>
    </submittedName>
</protein>
<dbReference type="PROSITE" id="PS00356">
    <property type="entry name" value="HTH_LACI_1"/>
    <property type="match status" value="1"/>
</dbReference>
<dbReference type="Proteomes" id="UP001216907">
    <property type="component" value="Unassembled WGS sequence"/>
</dbReference>
<evidence type="ECO:0000256" key="3">
    <source>
        <dbReference type="ARBA" id="ARBA00023163"/>
    </source>
</evidence>
<keyword evidence="2 5" id="KW-0238">DNA-binding</keyword>
<keyword evidence="1" id="KW-0805">Transcription regulation</keyword>
<dbReference type="PANTHER" id="PTHR30146">
    <property type="entry name" value="LACI-RELATED TRANSCRIPTIONAL REPRESSOR"/>
    <property type="match status" value="1"/>
</dbReference>
<dbReference type="SUPFAM" id="SSF47413">
    <property type="entry name" value="lambda repressor-like DNA-binding domains"/>
    <property type="match status" value="1"/>
</dbReference>
<evidence type="ECO:0000256" key="2">
    <source>
        <dbReference type="ARBA" id="ARBA00023125"/>
    </source>
</evidence>
<dbReference type="CDD" id="cd01575">
    <property type="entry name" value="PBP1_GntR"/>
    <property type="match status" value="1"/>
</dbReference>
<dbReference type="SUPFAM" id="SSF53822">
    <property type="entry name" value="Periplasmic binding protein-like I"/>
    <property type="match status" value="1"/>
</dbReference>
<dbReference type="InterPro" id="IPR000843">
    <property type="entry name" value="HTH_LacI"/>
</dbReference>
<dbReference type="RefSeq" id="WP_277858810.1">
    <property type="nucleotide sequence ID" value="NZ_JARRAG010000001.1"/>
</dbReference>
<reference evidence="5 6" key="1">
    <citation type="submission" date="2023-03" db="EMBL/GenBank/DDBJ databases">
        <title>Paludisphaera mucosa sp. nov. a novel planctomycete from northern fen.</title>
        <authorList>
            <person name="Ivanova A."/>
        </authorList>
    </citation>
    <scope>NUCLEOTIDE SEQUENCE [LARGE SCALE GENOMIC DNA]</scope>
    <source>
        <strain evidence="5 6">Pla2</strain>
    </source>
</reference>
<feature type="domain" description="HTH lacI-type" evidence="4">
    <location>
        <begin position="17"/>
        <end position="71"/>
    </location>
</feature>
<dbReference type="Gene3D" id="1.10.260.40">
    <property type="entry name" value="lambda repressor-like DNA-binding domains"/>
    <property type="match status" value="1"/>
</dbReference>